<reference evidence="4" key="1">
    <citation type="journal article" date="2021" name="PeerJ">
        <title>Extensive microbial diversity within the chicken gut microbiome revealed by metagenomics and culture.</title>
        <authorList>
            <person name="Gilroy R."/>
            <person name="Ravi A."/>
            <person name="Getino M."/>
            <person name="Pursley I."/>
            <person name="Horton D.L."/>
            <person name="Alikhan N.F."/>
            <person name="Baker D."/>
            <person name="Gharbi K."/>
            <person name="Hall N."/>
            <person name="Watson M."/>
            <person name="Adriaenssens E.M."/>
            <person name="Foster-Nyarko E."/>
            <person name="Jarju S."/>
            <person name="Secka A."/>
            <person name="Antonio M."/>
            <person name="Oren A."/>
            <person name="Chaudhuri R.R."/>
            <person name="La Ragione R."/>
            <person name="Hildebrand F."/>
            <person name="Pallen M.J."/>
        </authorList>
    </citation>
    <scope>NUCLEOTIDE SEQUENCE</scope>
    <source>
        <strain evidence="4">ChiW19-954</strain>
    </source>
</reference>
<feature type="transmembrane region" description="Helical" evidence="2">
    <location>
        <begin position="107"/>
        <end position="130"/>
    </location>
</feature>
<dbReference type="Pfam" id="PF01381">
    <property type="entry name" value="HTH_3"/>
    <property type="match status" value="1"/>
</dbReference>
<evidence type="ECO:0000259" key="3">
    <source>
        <dbReference type="PROSITE" id="PS50943"/>
    </source>
</evidence>
<dbReference type="InterPro" id="IPR010982">
    <property type="entry name" value="Lambda_DNA-bd_dom_sf"/>
</dbReference>
<keyword evidence="1" id="KW-0238">DNA-binding</keyword>
<evidence type="ECO:0000256" key="1">
    <source>
        <dbReference type="ARBA" id="ARBA00023125"/>
    </source>
</evidence>
<keyword evidence="2" id="KW-1133">Transmembrane helix</keyword>
<dbReference type="AlphaFoldDB" id="A0A9D2SUE5"/>
<dbReference type="GO" id="GO:0003677">
    <property type="term" value="F:DNA binding"/>
    <property type="evidence" value="ECO:0007669"/>
    <property type="project" value="UniProtKB-KW"/>
</dbReference>
<dbReference type="CDD" id="cd00093">
    <property type="entry name" value="HTH_XRE"/>
    <property type="match status" value="1"/>
</dbReference>
<dbReference type="SUPFAM" id="SSF47413">
    <property type="entry name" value="lambda repressor-like DNA-binding domains"/>
    <property type="match status" value="1"/>
</dbReference>
<sequence>MTIADRIQNLRKTRGISQEELADRIGVSRQAVSKWESKQSTPDVEKIILLSEYFGVTTDYLLKGIEPLAQEDARNNNVHTMNLVATALDLLGIMMSCLIWPETVNVGPIIAGAVFLVLGVMVHMIGIIQISGNQKVLAKCRFWKLNIWMILFLPLSVIWNTVTVQMPAPYPLVYENTYHLFVVFWIIYLCVCGLVMWICMNKEKENRGKMQFDKRTTMV</sequence>
<name>A0A9D2SUE5_9FIRM</name>
<dbReference type="EMBL" id="DWWO01000099">
    <property type="protein sequence ID" value="HJC34486.1"/>
    <property type="molecule type" value="Genomic_DNA"/>
</dbReference>
<feature type="domain" description="HTH cro/C1-type" evidence="3">
    <location>
        <begin position="7"/>
        <end position="61"/>
    </location>
</feature>
<proteinExistence type="predicted"/>
<gene>
    <name evidence="4" type="ORF">H9758_07825</name>
</gene>
<keyword evidence="2" id="KW-0812">Transmembrane</keyword>
<dbReference type="Gene3D" id="1.10.260.40">
    <property type="entry name" value="lambda repressor-like DNA-binding domains"/>
    <property type="match status" value="1"/>
</dbReference>
<dbReference type="PROSITE" id="PS50943">
    <property type="entry name" value="HTH_CROC1"/>
    <property type="match status" value="1"/>
</dbReference>
<comment type="caution">
    <text evidence="4">The sequence shown here is derived from an EMBL/GenBank/DDBJ whole genome shotgun (WGS) entry which is preliminary data.</text>
</comment>
<dbReference type="PANTHER" id="PTHR46558:SF4">
    <property type="entry name" value="DNA-BIDING PHAGE PROTEIN"/>
    <property type="match status" value="1"/>
</dbReference>
<dbReference type="PANTHER" id="PTHR46558">
    <property type="entry name" value="TRACRIPTIONAL REGULATORY PROTEIN-RELATED-RELATED"/>
    <property type="match status" value="1"/>
</dbReference>
<evidence type="ECO:0000256" key="2">
    <source>
        <dbReference type="SAM" id="Phobius"/>
    </source>
</evidence>
<reference evidence="4" key="2">
    <citation type="submission" date="2021-04" db="EMBL/GenBank/DDBJ databases">
        <authorList>
            <person name="Gilroy R."/>
        </authorList>
    </citation>
    <scope>NUCLEOTIDE SEQUENCE</scope>
    <source>
        <strain evidence="4">ChiW19-954</strain>
    </source>
</reference>
<organism evidence="4 5">
    <name type="scientific">Candidatus Mediterraneibacter faecipullorum</name>
    <dbReference type="NCBI Taxonomy" id="2838670"/>
    <lineage>
        <taxon>Bacteria</taxon>
        <taxon>Bacillati</taxon>
        <taxon>Bacillota</taxon>
        <taxon>Clostridia</taxon>
        <taxon>Lachnospirales</taxon>
        <taxon>Lachnospiraceae</taxon>
        <taxon>Mediterraneibacter</taxon>
    </lineage>
</organism>
<accession>A0A9D2SUE5</accession>
<feature type="transmembrane region" description="Helical" evidence="2">
    <location>
        <begin position="142"/>
        <end position="159"/>
    </location>
</feature>
<protein>
    <submittedName>
        <fullName evidence="4">Helix-turn-helix domain-containing protein</fullName>
    </submittedName>
</protein>
<evidence type="ECO:0000313" key="5">
    <source>
        <dbReference type="Proteomes" id="UP000823890"/>
    </source>
</evidence>
<dbReference type="SMART" id="SM00530">
    <property type="entry name" value="HTH_XRE"/>
    <property type="match status" value="1"/>
</dbReference>
<evidence type="ECO:0000313" key="4">
    <source>
        <dbReference type="EMBL" id="HJC34486.1"/>
    </source>
</evidence>
<feature type="transmembrane region" description="Helical" evidence="2">
    <location>
        <begin position="83"/>
        <end position="101"/>
    </location>
</feature>
<dbReference type="InterPro" id="IPR001387">
    <property type="entry name" value="Cro/C1-type_HTH"/>
</dbReference>
<feature type="transmembrane region" description="Helical" evidence="2">
    <location>
        <begin position="179"/>
        <end position="200"/>
    </location>
</feature>
<dbReference type="Proteomes" id="UP000823890">
    <property type="component" value="Unassembled WGS sequence"/>
</dbReference>
<keyword evidence="2" id="KW-0472">Membrane</keyword>